<name>A0A1I1DM61_9BURK</name>
<dbReference type="Pfam" id="PF00593">
    <property type="entry name" value="TonB_dep_Rec_b-barrel"/>
    <property type="match status" value="1"/>
</dbReference>
<reference evidence="18" key="1">
    <citation type="submission" date="2016-10" db="EMBL/GenBank/DDBJ databases">
        <authorList>
            <person name="Varghese N."/>
            <person name="Submissions S."/>
        </authorList>
    </citation>
    <scope>NUCLEOTIDE SEQUENCE [LARGE SCALE GENOMIC DNA]</scope>
    <source>
        <strain evidence="18">CGMCC 1.12041</strain>
    </source>
</reference>
<comment type="similarity">
    <text evidence="2 11 12">Belongs to the TonB-dependent receptor family.</text>
</comment>
<keyword evidence="9" id="KW-0675">Receptor</keyword>
<evidence type="ECO:0000259" key="16">
    <source>
        <dbReference type="Pfam" id="PF07715"/>
    </source>
</evidence>
<dbReference type="PANTHER" id="PTHR30069:SF29">
    <property type="entry name" value="HEMOGLOBIN AND HEMOGLOBIN-HAPTOGLOBIN-BINDING PROTEIN 1-RELATED"/>
    <property type="match status" value="1"/>
</dbReference>
<feature type="compositionally biased region" description="Basic and acidic residues" evidence="13">
    <location>
        <begin position="225"/>
        <end position="254"/>
    </location>
</feature>
<dbReference type="SUPFAM" id="SSF56935">
    <property type="entry name" value="Porins"/>
    <property type="match status" value="1"/>
</dbReference>
<keyword evidence="18" id="KW-1185">Reference proteome</keyword>
<dbReference type="Gene3D" id="2.170.130.10">
    <property type="entry name" value="TonB-dependent receptor, plug domain"/>
    <property type="match status" value="1"/>
</dbReference>
<evidence type="ECO:0000256" key="4">
    <source>
        <dbReference type="ARBA" id="ARBA00022452"/>
    </source>
</evidence>
<evidence type="ECO:0000256" key="3">
    <source>
        <dbReference type="ARBA" id="ARBA00022448"/>
    </source>
</evidence>
<dbReference type="InterPro" id="IPR036942">
    <property type="entry name" value="Beta-barrel_TonB_sf"/>
</dbReference>
<feature type="domain" description="TonB-dependent receptor plug" evidence="16">
    <location>
        <begin position="78"/>
        <end position="169"/>
    </location>
</feature>
<dbReference type="Pfam" id="PF07715">
    <property type="entry name" value="Plug"/>
    <property type="match status" value="1"/>
</dbReference>
<evidence type="ECO:0000256" key="2">
    <source>
        <dbReference type="ARBA" id="ARBA00009810"/>
    </source>
</evidence>
<proteinExistence type="inferred from homology"/>
<keyword evidence="3 11" id="KW-0813">Transport</keyword>
<evidence type="ECO:0000256" key="1">
    <source>
        <dbReference type="ARBA" id="ARBA00004571"/>
    </source>
</evidence>
<feature type="signal peptide" evidence="14">
    <location>
        <begin position="1"/>
        <end position="20"/>
    </location>
</feature>
<dbReference type="Gene3D" id="2.40.170.20">
    <property type="entry name" value="TonB-dependent receptor, beta-barrel domain"/>
    <property type="match status" value="1"/>
</dbReference>
<feature type="chain" id="PRO_5011588969" evidence="14">
    <location>
        <begin position="21"/>
        <end position="743"/>
    </location>
</feature>
<evidence type="ECO:0000259" key="15">
    <source>
        <dbReference type="Pfam" id="PF00593"/>
    </source>
</evidence>
<evidence type="ECO:0000256" key="12">
    <source>
        <dbReference type="RuleBase" id="RU003357"/>
    </source>
</evidence>
<evidence type="ECO:0000256" key="13">
    <source>
        <dbReference type="SAM" id="MobiDB-lite"/>
    </source>
</evidence>
<dbReference type="GO" id="GO:0044718">
    <property type="term" value="P:siderophore transmembrane transport"/>
    <property type="evidence" value="ECO:0007669"/>
    <property type="project" value="TreeGrafter"/>
</dbReference>
<evidence type="ECO:0000256" key="11">
    <source>
        <dbReference type="PROSITE-ProRule" id="PRU01360"/>
    </source>
</evidence>
<keyword evidence="6 14" id="KW-0732">Signal</keyword>
<dbReference type="STRING" id="1164594.SAMN05216204_101201"/>
<evidence type="ECO:0000256" key="10">
    <source>
        <dbReference type="ARBA" id="ARBA00023237"/>
    </source>
</evidence>
<evidence type="ECO:0000313" key="18">
    <source>
        <dbReference type="Proteomes" id="UP000198639"/>
    </source>
</evidence>
<dbReference type="PROSITE" id="PS52016">
    <property type="entry name" value="TONB_DEPENDENT_REC_3"/>
    <property type="match status" value="1"/>
</dbReference>
<dbReference type="OrthoDB" id="8671598at2"/>
<dbReference type="InterPro" id="IPR039426">
    <property type="entry name" value="TonB-dep_rcpt-like"/>
</dbReference>
<dbReference type="InterPro" id="IPR000531">
    <property type="entry name" value="Beta-barrel_TonB"/>
</dbReference>
<keyword evidence="7 12" id="KW-0798">TonB box</keyword>
<evidence type="ECO:0000313" key="17">
    <source>
        <dbReference type="EMBL" id="SFB74158.1"/>
    </source>
</evidence>
<evidence type="ECO:0000256" key="7">
    <source>
        <dbReference type="ARBA" id="ARBA00023077"/>
    </source>
</evidence>
<dbReference type="Proteomes" id="UP000198639">
    <property type="component" value="Unassembled WGS sequence"/>
</dbReference>
<dbReference type="GO" id="GO:0015344">
    <property type="term" value="F:siderophore uptake transmembrane transporter activity"/>
    <property type="evidence" value="ECO:0007669"/>
    <property type="project" value="TreeGrafter"/>
</dbReference>
<feature type="region of interest" description="Disordered" evidence="13">
    <location>
        <begin position="21"/>
        <end position="68"/>
    </location>
</feature>
<dbReference type="PANTHER" id="PTHR30069">
    <property type="entry name" value="TONB-DEPENDENT OUTER MEMBRANE RECEPTOR"/>
    <property type="match status" value="1"/>
</dbReference>
<keyword evidence="4 11" id="KW-1134">Transmembrane beta strand</keyword>
<dbReference type="AlphaFoldDB" id="A0A1I1DM61"/>
<evidence type="ECO:0000256" key="6">
    <source>
        <dbReference type="ARBA" id="ARBA00022729"/>
    </source>
</evidence>
<dbReference type="EMBL" id="FOLD01000001">
    <property type="protein sequence ID" value="SFB74158.1"/>
    <property type="molecule type" value="Genomic_DNA"/>
</dbReference>
<dbReference type="InterPro" id="IPR037066">
    <property type="entry name" value="Plug_dom_sf"/>
</dbReference>
<feature type="domain" description="TonB-dependent receptor-like beta-barrel" evidence="15">
    <location>
        <begin position="279"/>
        <end position="707"/>
    </location>
</feature>
<keyword evidence="10 11" id="KW-0998">Cell outer membrane</keyword>
<protein>
    <submittedName>
        <fullName evidence="17">Iron complex outermembrane recepter protein</fullName>
    </submittedName>
</protein>
<organism evidence="17 18">
    <name type="scientific">Massilia yuzhufengensis</name>
    <dbReference type="NCBI Taxonomy" id="1164594"/>
    <lineage>
        <taxon>Bacteria</taxon>
        <taxon>Pseudomonadati</taxon>
        <taxon>Pseudomonadota</taxon>
        <taxon>Betaproteobacteria</taxon>
        <taxon>Burkholderiales</taxon>
        <taxon>Oxalobacteraceae</taxon>
        <taxon>Telluria group</taxon>
        <taxon>Massilia</taxon>
    </lineage>
</organism>
<evidence type="ECO:0000256" key="14">
    <source>
        <dbReference type="SAM" id="SignalP"/>
    </source>
</evidence>
<dbReference type="InterPro" id="IPR012910">
    <property type="entry name" value="Plug_dom"/>
</dbReference>
<dbReference type="RefSeq" id="WP_091869890.1">
    <property type="nucleotide sequence ID" value="NZ_FOLD01000001.1"/>
</dbReference>
<comment type="subcellular location">
    <subcellularLocation>
        <location evidence="1 11">Cell outer membrane</location>
        <topology evidence="1 11">Multi-pass membrane protein</topology>
    </subcellularLocation>
</comment>
<evidence type="ECO:0000256" key="5">
    <source>
        <dbReference type="ARBA" id="ARBA00022692"/>
    </source>
</evidence>
<feature type="compositionally biased region" description="Polar residues" evidence="13">
    <location>
        <begin position="52"/>
        <end position="63"/>
    </location>
</feature>
<gene>
    <name evidence="17" type="ORF">SAMN05216204_101201</name>
</gene>
<evidence type="ECO:0000256" key="9">
    <source>
        <dbReference type="ARBA" id="ARBA00023170"/>
    </source>
</evidence>
<sequence>MKKIVSIACVAMLGSAAAHAGGQSAAPETPPAPLQATETPAVPVKKAPASGDMQQVTISGSRANDTDQRRLSTAGKMVFGREELDRNGDSNVGDILKRLPGVTMGGAPGGRGGGGVRMRGMGNGYTQMLVNGERPPPGFSLESLPPDQVERIEVMRGPVAEHSTQAIAGTINIILREGYQQKDRQVRLSDSVTRGQHSPNVSVAIPGKSGKLSWLTNVMVSQNRNESDSTTYDRVERRDGSLDSKQLLEGRSDSRSTGLHATPRFTYTFDNKDTLTLQPFIGINRSSSRLANQVERLGGTPVYARLAQQSESDMAFYRVMSNWLHRMEGGAKLDFKLSGGGMNNDSSSQRRTFGFGGEPLRVFNDEGDTRYRGLQNSGKYTRPIGKGHLLAAGWDLEGSRLEQTQVSEDDGGPLYEESGANLSAEQRRVAFFVQDEWDITERWSAYLGLRWEGIRTTSDGRAVDVKNTSRVWSPVLHTVWRLPGTEKDQVRASLTRSYRGAPLQDMIAAPTISADNSFVRPDRSGNPALKPELATGIDLAYEHYISKTGIVSASAFVRNVDDLIRRVVEEVPTSQGLRWISRPINVGKARTSGIELEAKFTLADVMQDAPNVDVRANYSRFWSNVDGIRGPYNRIEGQAKQTANLGADWRLKSKPLTLGASLNWTPELLVQLSDEELSRQGSKRQLDLYGLWRYSANTQLRVFGNNLLAKNYDTARFVTVPEVFTSTQARTYATVGVRLELKL</sequence>
<keyword evidence="5 11" id="KW-0812">Transmembrane</keyword>
<dbReference type="GO" id="GO:0009279">
    <property type="term" value="C:cell outer membrane"/>
    <property type="evidence" value="ECO:0007669"/>
    <property type="project" value="UniProtKB-SubCell"/>
</dbReference>
<keyword evidence="8 11" id="KW-0472">Membrane</keyword>
<evidence type="ECO:0000256" key="8">
    <source>
        <dbReference type="ARBA" id="ARBA00023136"/>
    </source>
</evidence>
<feature type="region of interest" description="Disordered" evidence="13">
    <location>
        <begin position="223"/>
        <end position="260"/>
    </location>
</feature>
<accession>A0A1I1DM61</accession>